<feature type="domain" description="Luciferase-like" evidence="5">
    <location>
        <begin position="14"/>
        <end position="341"/>
    </location>
</feature>
<evidence type="ECO:0000259" key="5">
    <source>
        <dbReference type="Pfam" id="PF00296"/>
    </source>
</evidence>
<evidence type="ECO:0000313" key="6">
    <source>
        <dbReference type="EMBL" id="GAA1509275.1"/>
    </source>
</evidence>
<dbReference type="RefSeq" id="WP_141006577.1">
    <property type="nucleotide sequence ID" value="NZ_BAAAOR010000008.1"/>
</dbReference>
<evidence type="ECO:0000256" key="3">
    <source>
        <dbReference type="ARBA" id="ARBA00023002"/>
    </source>
</evidence>
<keyword evidence="2" id="KW-0288">FMN</keyword>
<dbReference type="SUPFAM" id="SSF51679">
    <property type="entry name" value="Bacterial luciferase-like"/>
    <property type="match status" value="1"/>
</dbReference>
<keyword evidence="3" id="KW-0560">Oxidoreductase</keyword>
<reference evidence="6 7" key="1">
    <citation type="journal article" date="2019" name="Int. J. Syst. Evol. Microbiol.">
        <title>The Global Catalogue of Microorganisms (GCM) 10K type strain sequencing project: providing services to taxonomists for standard genome sequencing and annotation.</title>
        <authorList>
            <consortium name="The Broad Institute Genomics Platform"/>
            <consortium name="The Broad Institute Genome Sequencing Center for Infectious Disease"/>
            <person name="Wu L."/>
            <person name="Ma J."/>
        </authorList>
    </citation>
    <scope>NUCLEOTIDE SEQUENCE [LARGE SCALE GENOMIC DNA]</scope>
    <source>
        <strain evidence="6 7">JCM 14942</strain>
    </source>
</reference>
<dbReference type="InterPro" id="IPR011251">
    <property type="entry name" value="Luciferase-like_dom"/>
</dbReference>
<evidence type="ECO:0000313" key="7">
    <source>
        <dbReference type="Proteomes" id="UP001500842"/>
    </source>
</evidence>
<keyword evidence="1" id="KW-0285">Flavoprotein</keyword>
<evidence type="ECO:0000256" key="2">
    <source>
        <dbReference type="ARBA" id="ARBA00022643"/>
    </source>
</evidence>
<evidence type="ECO:0000256" key="4">
    <source>
        <dbReference type="ARBA" id="ARBA00023033"/>
    </source>
</evidence>
<accession>A0ABN2A1X0</accession>
<keyword evidence="4" id="KW-0503">Monooxygenase</keyword>
<keyword evidence="7" id="KW-1185">Reference proteome</keyword>
<sequence>MSHAAPGHENDPVRVHWYLPTHGDEDSLSSAGARRLPPGSVPWTGRRFGMDYLTRIVREVEAAGLTSVLTPAGTYADDAWISAAALAQATSRLKFLVAFRPGLLAPTLAAQMASAFQRVSGDRLLVNVVAGSDRREQLRFGDELAKEQRYARAGEFLDIVRALWEQDQVDYQGEHLRVANAALLEPRVFPEVYFAGSSHEAIEVAGRHADVYLSWGEPPPAIGERIARVDAGANERHLRHGIRLHVITRDTSEEAWAQAAHLLGSLDREEIESRQAELRTHESAGQQRLLALHGGRTDDLEVYPGLWAGIGLVRGGTGTAMVGSHHEVADLIQDYRAHGVSEFILSGYPNLEEIHPVATGLLPELRRRGVLTADAAEPPRAAHAQLVGGV</sequence>
<comment type="caution">
    <text evidence="6">The sequence shown here is derived from an EMBL/GenBank/DDBJ whole genome shotgun (WGS) entry which is preliminary data.</text>
</comment>
<evidence type="ECO:0000256" key="1">
    <source>
        <dbReference type="ARBA" id="ARBA00022630"/>
    </source>
</evidence>
<dbReference type="Pfam" id="PF00296">
    <property type="entry name" value="Bac_luciferase"/>
    <property type="match status" value="1"/>
</dbReference>
<dbReference type="InterPro" id="IPR050172">
    <property type="entry name" value="SsuD_RutA_monooxygenase"/>
</dbReference>
<protein>
    <submittedName>
        <fullName evidence="6">LLM class flavin-dependent oxidoreductase</fullName>
    </submittedName>
</protein>
<dbReference type="InterPro" id="IPR036661">
    <property type="entry name" value="Luciferase-like_sf"/>
</dbReference>
<organism evidence="6 7">
    <name type="scientific">Nocardioides humi</name>
    <dbReference type="NCBI Taxonomy" id="449461"/>
    <lineage>
        <taxon>Bacteria</taxon>
        <taxon>Bacillati</taxon>
        <taxon>Actinomycetota</taxon>
        <taxon>Actinomycetes</taxon>
        <taxon>Propionibacteriales</taxon>
        <taxon>Nocardioidaceae</taxon>
        <taxon>Nocardioides</taxon>
    </lineage>
</organism>
<proteinExistence type="predicted"/>
<dbReference type="PANTHER" id="PTHR42847">
    <property type="entry name" value="ALKANESULFONATE MONOOXYGENASE"/>
    <property type="match status" value="1"/>
</dbReference>
<dbReference type="Proteomes" id="UP001500842">
    <property type="component" value="Unassembled WGS sequence"/>
</dbReference>
<gene>
    <name evidence="6" type="ORF">GCM10009788_12030</name>
</gene>
<dbReference type="EMBL" id="BAAAOR010000008">
    <property type="protein sequence ID" value="GAA1509275.1"/>
    <property type="molecule type" value="Genomic_DNA"/>
</dbReference>
<dbReference type="PANTHER" id="PTHR42847:SF4">
    <property type="entry name" value="ALKANESULFONATE MONOOXYGENASE-RELATED"/>
    <property type="match status" value="1"/>
</dbReference>
<dbReference type="Gene3D" id="3.20.20.30">
    <property type="entry name" value="Luciferase-like domain"/>
    <property type="match status" value="1"/>
</dbReference>
<name>A0ABN2A1X0_9ACTN</name>
<dbReference type="CDD" id="cd01094">
    <property type="entry name" value="Alkanesulfonate_monoxygenase"/>
    <property type="match status" value="1"/>
</dbReference>